<name>A0A5C8UMY3_9MICO</name>
<keyword evidence="1" id="KW-0732">Signal</keyword>
<accession>A0A5C8UMY3</accession>
<proteinExistence type="predicted"/>
<dbReference type="RefSeq" id="WP_147783780.1">
    <property type="nucleotide sequence ID" value="NZ_VRMG01000008.1"/>
</dbReference>
<protein>
    <submittedName>
        <fullName evidence="2">Uncharacterized protein</fullName>
    </submittedName>
</protein>
<feature type="signal peptide" evidence="1">
    <location>
        <begin position="1"/>
        <end position="27"/>
    </location>
</feature>
<evidence type="ECO:0000256" key="1">
    <source>
        <dbReference type="SAM" id="SignalP"/>
    </source>
</evidence>
<reference evidence="2 3" key="1">
    <citation type="submission" date="2019-08" db="EMBL/GenBank/DDBJ databases">
        <title>Bacterial whole genome sequence for Glaciihabitans sp. CHu50b-6-2.</title>
        <authorList>
            <person name="Jin L."/>
        </authorList>
    </citation>
    <scope>NUCLEOTIDE SEQUENCE [LARGE SCALE GENOMIC DNA]</scope>
    <source>
        <strain evidence="2 3">CHu50b-6-2</strain>
    </source>
</reference>
<comment type="caution">
    <text evidence="2">The sequence shown here is derived from an EMBL/GenBank/DDBJ whole genome shotgun (WGS) entry which is preliminary data.</text>
</comment>
<dbReference type="EMBL" id="VRMG01000008">
    <property type="protein sequence ID" value="TXN29736.1"/>
    <property type="molecule type" value="Genomic_DNA"/>
</dbReference>
<sequence>MPERRPLALLAAVGVAIALAGCTPTAAAPSGSPTPSSSSVAASPLRPVFPDSFDATTTGKESTRLGDAIDATVPTASIVYVDKHDQLVAATSQAPSYFGVLRAMTLSPSIDPVATAGSIVTKLKAAGWMQLSSKDTGGVHLVTLSSGTLASESWFAVVSGDPSTPGQSVVVVQLASPDLP</sequence>
<evidence type="ECO:0000313" key="2">
    <source>
        <dbReference type="EMBL" id="TXN29736.1"/>
    </source>
</evidence>
<keyword evidence="3" id="KW-1185">Reference proteome</keyword>
<evidence type="ECO:0000313" key="3">
    <source>
        <dbReference type="Proteomes" id="UP000321379"/>
    </source>
</evidence>
<dbReference type="Proteomes" id="UP000321379">
    <property type="component" value="Unassembled WGS sequence"/>
</dbReference>
<gene>
    <name evidence="2" type="ORF">FVP33_11320</name>
</gene>
<dbReference type="PROSITE" id="PS51257">
    <property type="entry name" value="PROKAR_LIPOPROTEIN"/>
    <property type="match status" value="1"/>
</dbReference>
<dbReference type="AlphaFoldDB" id="A0A5C8UMY3"/>
<organism evidence="2 3">
    <name type="scientific">Lacisediminihabitans profunda</name>
    <dbReference type="NCBI Taxonomy" id="2594790"/>
    <lineage>
        <taxon>Bacteria</taxon>
        <taxon>Bacillati</taxon>
        <taxon>Actinomycetota</taxon>
        <taxon>Actinomycetes</taxon>
        <taxon>Micrococcales</taxon>
        <taxon>Microbacteriaceae</taxon>
        <taxon>Lacisediminihabitans</taxon>
    </lineage>
</organism>
<feature type="chain" id="PRO_5023050977" evidence="1">
    <location>
        <begin position="28"/>
        <end position="180"/>
    </location>
</feature>